<keyword evidence="3" id="KW-0731">Sigma factor</keyword>
<evidence type="ECO:0000259" key="7">
    <source>
        <dbReference type="Pfam" id="PF08281"/>
    </source>
</evidence>
<dbReference type="InterPro" id="IPR014284">
    <property type="entry name" value="RNA_pol_sigma-70_dom"/>
</dbReference>
<gene>
    <name evidence="8" type="ORF">COLINT_02086</name>
</gene>
<dbReference type="Gene3D" id="1.10.10.10">
    <property type="entry name" value="Winged helix-like DNA-binding domain superfamily/Winged helix DNA-binding domain"/>
    <property type="match status" value="1"/>
</dbReference>
<dbReference type="CDD" id="cd06171">
    <property type="entry name" value="Sigma70_r4"/>
    <property type="match status" value="1"/>
</dbReference>
<dbReference type="Pfam" id="PF04542">
    <property type="entry name" value="Sigma70_r2"/>
    <property type="match status" value="1"/>
</dbReference>
<dbReference type="PANTHER" id="PTHR43133">
    <property type="entry name" value="RNA POLYMERASE ECF-TYPE SIGMA FACTO"/>
    <property type="match status" value="1"/>
</dbReference>
<evidence type="ECO:0000256" key="5">
    <source>
        <dbReference type="SAM" id="MobiDB-lite"/>
    </source>
</evidence>
<dbReference type="STRING" id="521003.COLINT_02086"/>
<dbReference type="GO" id="GO:0003677">
    <property type="term" value="F:DNA binding"/>
    <property type="evidence" value="ECO:0007669"/>
    <property type="project" value="InterPro"/>
</dbReference>
<dbReference type="InterPro" id="IPR013249">
    <property type="entry name" value="RNA_pol_sigma70_r4_t2"/>
</dbReference>
<dbReference type="PANTHER" id="PTHR43133:SF60">
    <property type="entry name" value="RNA POLYMERASE SIGMA FACTOR SIGV"/>
    <property type="match status" value="1"/>
</dbReference>
<comment type="caution">
    <text evidence="8">The sequence shown here is derived from an EMBL/GenBank/DDBJ whole genome shotgun (WGS) entry which is preliminary data.</text>
</comment>
<dbReference type="Proteomes" id="UP000003295">
    <property type="component" value="Unassembled WGS sequence"/>
</dbReference>
<dbReference type="eggNOG" id="COG1595">
    <property type="taxonomic scope" value="Bacteria"/>
</dbReference>
<feature type="domain" description="RNA polymerase sigma factor 70 region 4 type 2" evidence="7">
    <location>
        <begin position="173"/>
        <end position="223"/>
    </location>
</feature>
<evidence type="ECO:0000313" key="9">
    <source>
        <dbReference type="Proteomes" id="UP000003295"/>
    </source>
</evidence>
<dbReference type="InterPro" id="IPR013324">
    <property type="entry name" value="RNA_pol_sigma_r3/r4-like"/>
</dbReference>
<dbReference type="NCBIfam" id="TIGR02937">
    <property type="entry name" value="sigma70-ECF"/>
    <property type="match status" value="1"/>
</dbReference>
<dbReference type="InterPro" id="IPR013325">
    <property type="entry name" value="RNA_pol_sigma_r2"/>
</dbReference>
<dbReference type="InterPro" id="IPR007627">
    <property type="entry name" value="RNA_pol_sigma70_r2"/>
</dbReference>
<accession>C4F7S1</accession>
<proteinExistence type="inferred from homology"/>
<organism evidence="8 9">
    <name type="scientific">Collinsella intestinalis DSM 13280</name>
    <dbReference type="NCBI Taxonomy" id="521003"/>
    <lineage>
        <taxon>Bacteria</taxon>
        <taxon>Bacillati</taxon>
        <taxon>Actinomycetota</taxon>
        <taxon>Coriobacteriia</taxon>
        <taxon>Coriobacteriales</taxon>
        <taxon>Coriobacteriaceae</taxon>
        <taxon>Collinsella</taxon>
    </lineage>
</organism>
<keyword evidence="2" id="KW-0805">Transcription regulation</keyword>
<comment type="similarity">
    <text evidence="1">Belongs to the sigma-70 factor family. ECF subfamily.</text>
</comment>
<dbReference type="InterPro" id="IPR036388">
    <property type="entry name" value="WH-like_DNA-bd_sf"/>
</dbReference>
<evidence type="ECO:0000256" key="4">
    <source>
        <dbReference type="ARBA" id="ARBA00023163"/>
    </source>
</evidence>
<evidence type="ECO:0000256" key="2">
    <source>
        <dbReference type="ARBA" id="ARBA00023015"/>
    </source>
</evidence>
<name>C4F7S1_9ACTN</name>
<dbReference type="GO" id="GO:0006352">
    <property type="term" value="P:DNA-templated transcription initiation"/>
    <property type="evidence" value="ECO:0007669"/>
    <property type="project" value="InterPro"/>
</dbReference>
<dbReference type="Gene3D" id="1.10.1740.10">
    <property type="match status" value="1"/>
</dbReference>
<evidence type="ECO:0000256" key="1">
    <source>
        <dbReference type="ARBA" id="ARBA00010641"/>
    </source>
</evidence>
<dbReference type="HOGENOM" id="CLU_047691_3_1_11"/>
<dbReference type="AlphaFoldDB" id="C4F7S1"/>
<dbReference type="InterPro" id="IPR039425">
    <property type="entry name" value="RNA_pol_sigma-70-like"/>
</dbReference>
<feature type="compositionally biased region" description="Basic and acidic residues" evidence="5">
    <location>
        <begin position="49"/>
        <end position="58"/>
    </location>
</feature>
<dbReference type="GO" id="GO:0016987">
    <property type="term" value="F:sigma factor activity"/>
    <property type="evidence" value="ECO:0007669"/>
    <property type="project" value="UniProtKB-KW"/>
</dbReference>
<feature type="domain" description="RNA polymerase sigma-70 region 2" evidence="6">
    <location>
        <begin position="76"/>
        <end position="141"/>
    </location>
</feature>
<evidence type="ECO:0000259" key="6">
    <source>
        <dbReference type="Pfam" id="PF04542"/>
    </source>
</evidence>
<dbReference type="SUPFAM" id="SSF88946">
    <property type="entry name" value="Sigma2 domain of RNA polymerase sigma factors"/>
    <property type="match status" value="1"/>
</dbReference>
<protein>
    <submittedName>
        <fullName evidence="8">Sigma-70 region 2</fullName>
    </submittedName>
</protein>
<feature type="region of interest" description="Disordered" evidence="5">
    <location>
        <begin position="49"/>
        <end position="68"/>
    </location>
</feature>
<dbReference type="SUPFAM" id="SSF88659">
    <property type="entry name" value="Sigma3 and sigma4 domains of RNA polymerase sigma factors"/>
    <property type="match status" value="1"/>
</dbReference>
<keyword evidence="4" id="KW-0804">Transcription</keyword>
<dbReference type="Pfam" id="PF08281">
    <property type="entry name" value="Sigma70_r4_2"/>
    <property type="match status" value="1"/>
</dbReference>
<evidence type="ECO:0000313" key="8">
    <source>
        <dbReference type="EMBL" id="EEP45039.1"/>
    </source>
</evidence>
<dbReference type="EMBL" id="ABXH02000003">
    <property type="protein sequence ID" value="EEP45039.1"/>
    <property type="molecule type" value="Genomic_DNA"/>
</dbReference>
<sequence>MLKPIMPTFRRAHVLLIEGDIANRSLAHRNHPRKRGEDMGAWIASAARRAGETLERPPKTAGEPTSRPIEAEANRLVATYADTILRVSYTYLHSTQDAEDICQEVLLKALGRTKSFESPEHERAWIIRVAINAAKDLLRCQIGRDTLALDEIVEPAAPRRATEHELEARAEGVLERVMALPLEYREAIYLHYYEGYSIKQIAAIVHASESAVATRLSRGRSKLRPALEGVRHELDL</sequence>
<evidence type="ECO:0000256" key="3">
    <source>
        <dbReference type="ARBA" id="ARBA00023082"/>
    </source>
</evidence>
<reference evidence="8 9" key="1">
    <citation type="submission" date="2009-04" db="EMBL/GenBank/DDBJ databases">
        <authorList>
            <person name="Weinstock G."/>
            <person name="Sodergren E."/>
            <person name="Clifton S."/>
            <person name="Fulton L."/>
            <person name="Fulton B."/>
            <person name="Courtney L."/>
            <person name="Fronick C."/>
            <person name="Harrison M."/>
            <person name="Strong C."/>
            <person name="Farmer C."/>
            <person name="Delahaunty K."/>
            <person name="Markovic C."/>
            <person name="Hall O."/>
            <person name="Minx P."/>
            <person name="Tomlinson C."/>
            <person name="Mitreva M."/>
            <person name="Nelson J."/>
            <person name="Hou S."/>
            <person name="Wollam A."/>
            <person name="Pepin K.H."/>
            <person name="Johnson M."/>
            <person name="Bhonagiri V."/>
            <person name="Nash W.E."/>
            <person name="Warren W."/>
            <person name="Chinwalla A."/>
            <person name="Mardis E.R."/>
            <person name="Wilson R.K."/>
        </authorList>
    </citation>
    <scope>NUCLEOTIDE SEQUENCE [LARGE SCALE GENOMIC DNA]</scope>
    <source>
        <strain evidence="8 9">DSM 13280</strain>
    </source>
</reference>